<organism evidence="3 4">
    <name type="scientific">Solibaculum mannosilyticum</name>
    <dbReference type="NCBI Taxonomy" id="2780922"/>
    <lineage>
        <taxon>Bacteria</taxon>
        <taxon>Bacillati</taxon>
        <taxon>Bacillota</taxon>
        <taxon>Clostridia</taxon>
        <taxon>Eubacteriales</taxon>
        <taxon>Oscillospiraceae</taxon>
        <taxon>Solibaculum</taxon>
    </lineage>
</organism>
<dbReference type="KEGG" id="sman:C12CBH8_05370"/>
<feature type="domain" description="FHA" evidence="2">
    <location>
        <begin position="66"/>
        <end position="115"/>
    </location>
</feature>
<dbReference type="EMBL" id="AP023321">
    <property type="protein sequence ID" value="BCI59898.1"/>
    <property type="molecule type" value="Genomic_DNA"/>
</dbReference>
<dbReference type="AlphaFoldDB" id="A0A7I8CZH5"/>
<dbReference type="CDD" id="cd00060">
    <property type="entry name" value="FHA"/>
    <property type="match status" value="1"/>
</dbReference>
<evidence type="ECO:0000259" key="2">
    <source>
        <dbReference type="PROSITE" id="PS50006"/>
    </source>
</evidence>
<keyword evidence="1" id="KW-0472">Membrane</keyword>
<dbReference type="InterPro" id="IPR000253">
    <property type="entry name" value="FHA_dom"/>
</dbReference>
<dbReference type="SUPFAM" id="SSF49879">
    <property type="entry name" value="SMAD/FHA domain"/>
    <property type="match status" value="1"/>
</dbReference>
<evidence type="ECO:0000313" key="3">
    <source>
        <dbReference type="EMBL" id="BCI59898.1"/>
    </source>
</evidence>
<protein>
    <recommendedName>
        <fullName evidence="2">FHA domain-containing protein</fullName>
    </recommendedName>
</protein>
<sequence length="143" mass="15985">MDMAQIFQTAVQIALEVLYVISPILVIVFIVRWHRALAFNLPDPEPLAVLVNVATRDVTHIMSYETAIGRSRSSDIILNFPAVSRNHAVLCLRNDQWRIYDTNSKTGVFVNGQKIDKMAELVRGDTITLGGISLAFSDQILDD</sequence>
<dbReference type="SMART" id="SM00240">
    <property type="entry name" value="FHA"/>
    <property type="match status" value="1"/>
</dbReference>
<accession>A0A7I8CZH5</accession>
<evidence type="ECO:0000313" key="4">
    <source>
        <dbReference type="Proteomes" id="UP000593890"/>
    </source>
</evidence>
<dbReference type="Proteomes" id="UP000593890">
    <property type="component" value="Chromosome"/>
</dbReference>
<dbReference type="Pfam" id="PF00498">
    <property type="entry name" value="FHA"/>
    <property type="match status" value="1"/>
</dbReference>
<name>A0A7I8CZH5_9FIRM</name>
<dbReference type="RefSeq" id="WP_090265912.1">
    <property type="nucleotide sequence ID" value="NZ_AP023321.1"/>
</dbReference>
<reference evidence="4" key="1">
    <citation type="submission" date="2020-07" db="EMBL/GenBank/DDBJ databases">
        <title>Complete genome sequencing of Clostridia bacterium strain 12CBH8.</title>
        <authorList>
            <person name="Sakamoto M."/>
            <person name="Murakami T."/>
            <person name="Mori H."/>
        </authorList>
    </citation>
    <scope>NUCLEOTIDE SEQUENCE [LARGE SCALE GENOMIC DNA]</scope>
    <source>
        <strain evidence="4">12CBH8</strain>
    </source>
</reference>
<dbReference type="PANTHER" id="PTHR23308">
    <property type="entry name" value="NUCLEAR INHIBITOR OF PROTEIN PHOSPHATASE-1"/>
    <property type="match status" value="1"/>
</dbReference>
<dbReference type="InterPro" id="IPR050923">
    <property type="entry name" value="Cell_Proc_Reg/RNA_Proc"/>
</dbReference>
<keyword evidence="1" id="KW-0812">Transmembrane</keyword>
<keyword evidence="1" id="KW-1133">Transmembrane helix</keyword>
<feature type="transmembrane region" description="Helical" evidence="1">
    <location>
        <begin position="6"/>
        <end position="31"/>
    </location>
</feature>
<dbReference type="PROSITE" id="PS50006">
    <property type="entry name" value="FHA_DOMAIN"/>
    <property type="match status" value="1"/>
</dbReference>
<keyword evidence="4" id="KW-1185">Reference proteome</keyword>
<dbReference type="Gene3D" id="2.60.200.20">
    <property type="match status" value="1"/>
</dbReference>
<evidence type="ECO:0000256" key="1">
    <source>
        <dbReference type="SAM" id="Phobius"/>
    </source>
</evidence>
<gene>
    <name evidence="3" type="ORF">C12CBH8_05370</name>
</gene>
<dbReference type="InterPro" id="IPR008984">
    <property type="entry name" value="SMAD_FHA_dom_sf"/>
</dbReference>
<proteinExistence type="predicted"/>